<keyword evidence="3" id="KW-1185">Reference proteome</keyword>
<feature type="transmembrane region" description="Helical" evidence="1">
    <location>
        <begin position="24"/>
        <end position="43"/>
    </location>
</feature>
<dbReference type="EnsemblPlants" id="Kaladp0011s1179.1.v1.1">
    <property type="protein sequence ID" value="Kaladp0011s1179.1.v1.1"/>
    <property type="gene ID" value="Kaladp0011s1179.v1.1"/>
</dbReference>
<dbReference type="Gramene" id="Kaladp0011s1179.1.v1.1">
    <property type="protein sequence ID" value="Kaladp0011s1179.1.v1.1"/>
    <property type="gene ID" value="Kaladp0011s1179.v1.1"/>
</dbReference>
<protein>
    <submittedName>
        <fullName evidence="2">Uncharacterized protein</fullName>
    </submittedName>
</protein>
<evidence type="ECO:0000313" key="2">
    <source>
        <dbReference type="EnsemblPlants" id="Kaladp0011s1179.1.v1.1"/>
    </source>
</evidence>
<keyword evidence="1" id="KW-0472">Membrane</keyword>
<name>A0A7N0SXF3_KALFE</name>
<dbReference type="AlphaFoldDB" id="A0A7N0SXF3"/>
<reference evidence="2" key="1">
    <citation type="submission" date="2021-01" db="UniProtKB">
        <authorList>
            <consortium name="EnsemblPlants"/>
        </authorList>
    </citation>
    <scope>IDENTIFICATION</scope>
</reference>
<sequence>MGKEENPSLRASSAYPAKEEKSKLWGILLFGFIGATATTLAVGQLRRTREWFHHVPVSFKLQSVV</sequence>
<accession>A0A7N0SXF3</accession>
<proteinExistence type="predicted"/>
<keyword evidence="1" id="KW-1133">Transmembrane helix</keyword>
<evidence type="ECO:0000256" key="1">
    <source>
        <dbReference type="SAM" id="Phobius"/>
    </source>
</evidence>
<organism evidence="2 3">
    <name type="scientific">Kalanchoe fedtschenkoi</name>
    <name type="common">Lavender scallops</name>
    <name type="synonym">South American air plant</name>
    <dbReference type="NCBI Taxonomy" id="63787"/>
    <lineage>
        <taxon>Eukaryota</taxon>
        <taxon>Viridiplantae</taxon>
        <taxon>Streptophyta</taxon>
        <taxon>Embryophyta</taxon>
        <taxon>Tracheophyta</taxon>
        <taxon>Spermatophyta</taxon>
        <taxon>Magnoliopsida</taxon>
        <taxon>eudicotyledons</taxon>
        <taxon>Gunneridae</taxon>
        <taxon>Pentapetalae</taxon>
        <taxon>Saxifragales</taxon>
        <taxon>Crassulaceae</taxon>
        <taxon>Kalanchoe</taxon>
    </lineage>
</organism>
<evidence type="ECO:0000313" key="3">
    <source>
        <dbReference type="Proteomes" id="UP000594263"/>
    </source>
</evidence>
<dbReference type="Proteomes" id="UP000594263">
    <property type="component" value="Unplaced"/>
</dbReference>
<keyword evidence="1" id="KW-0812">Transmembrane</keyword>